<evidence type="ECO:0000313" key="6">
    <source>
        <dbReference type="Proteomes" id="UP000183413"/>
    </source>
</evidence>
<dbReference type="CDD" id="cd03137">
    <property type="entry name" value="GATase1_AraC_1"/>
    <property type="match status" value="1"/>
</dbReference>
<dbReference type="Gene3D" id="1.10.10.60">
    <property type="entry name" value="Homeodomain-like"/>
    <property type="match status" value="1"/>
</dbReference>
<dbReference type="PROSITE" id="PS00041">
    <property type="entry name" value="HTH_ARAC_FAMILY_1"/>
    <property type="match status" value="1"/>
</dbReference>
<dbReference type="EMBL" id="FOVH01000029">
    <property type="protein sequence ID" value="SFQ38366.1"/>
    <property type="molecule type" value="Genomic_DNA"/>
</dbReference>
<dbReference type="InterPro" id="IPR029062">
    <property type="entry name" value="Class_I_gatase-like"/>
</dbReference>
<dbReference type="SUPFAM" id="SSF46689">
    <property type="entry name" value="Homeodomain-like"/>
    <property type="match status" value="2"/>
</dbReference>
<dbReference type="AlphaFoldDB" id="A0A1I5Y2H5"/>
<dbReference type="eggNOG" id="COG4977">
    <property type="taxonomic scope" value="Bacteria"/>
</dbReference>
<dbReference type="PANTHER" id="PTHR43130">
    <property type="entry name" value="ARAC-FAMILY TRANSCRIPTIONAL REGULATOR"/>
    <property type="match status" value="1"/>
</dbReference>
<dbReference type="SMART" id="SM00342">
    <property type="entry name" value="HTH_ARAC"/>
    <property type="match status" value="1"/>
</dbReference>
<keyword evidence="2 5" id="KW-0238">DNA-binding</keyword>
<dbReference type="PANTHER" id="PTHR43130:SF3">
    <property type="entry name" value="HTH-TYPE TRANSCRIPTIONAL REGULATOR RV1931C"/>
    <property type="match status" value="1"/>
</dbReference>
<keyword evidence="6" id="KW-1185">Reference proteome</keyword>
<gene>
    <name evidence="5" type="ORF">SAMN04489713_12948</name>
</gene>
<keyword evidence="1" id="KW-0805">Transcription regulation</keyword>
<dbReference type="Pfam" id="PF12833">
    <property type="entry name" value="HTH_18"/>
    <property type="match status" value="1"/>
</dbReference>
<protein>
    <submittedName>
        <fullName evidence="5">Transcriptional regulator GlxA family, contains an amidase domain and an AraC-type DNA-binding HTH domain</fullName>
    </submittedName>
</protein>
<dbReference type="InParanoid" id="A0A1I5Y2H5"/>
<evidence type="ECO:0000313" key="5">
    <source>
        <dbReference type="EMBL" id="SFQ38366.1"/>
    </source>
</evidence>
<evidence type="ECO:0000256" key="1">
    <source>
        <dbReference type="ARBA" id="ARBA00023015"/>
    </source>
</evidence>
<dbReference type="InterPro" id="IPR002818">
    <property type="entry name" value="DJ-1/PfpI"/>
</dbReference>
<dbReference type="OrthoDB" id="3172070at2"/>
<sequence length="344" mass="36296">MLAEALTAGNRSRTAAEGLPRRLVVVLFDGALLGSMSFASGVFELAAHYGVLPGADLRIVAGEPDAALVGGGLSCPVPHDLDAIRAADLIVVPNLPQPRAERPPEPVLEALRAAHARGARVAGLCSGAFVLAAAGLLDGRRATTHWLLAARLAELHPAVEVDPAVLYVDGGDVLTAGGGAAGVDLGLHLIRSMLGAADANRLARALVVPPHRHGGQAQFVRSPVPELDAGDDPVAETIVWALGRLDSALPVSALARRAHMSRRNYDRRFREITGCAPAQWLAHQRVIRAQQLLETSDLPVDQVARRCGFPSAAALRTHFRRSAGVTPTEYRETFSHRGQDPGLS</sequence>
<dbReference type="GO" id="GO:0043565">
    <property type="term" value="F:sequence-specific DNA binding"/>
    <property type="evidence" value="ECO:0007669"/>
    <property type="project" value="InterPro"/>
</dbReference>
<proteinExistence type="predicted"/>
<reference evidence="5 6" key="1">
    <citation type="submission" date="2016-10" db="EMBL/GenBank/DDBJ databases">
        <authorList>
            <person name="de Groot N.N."/>
        </authorList>
    </citation>
    <scope>NUCLEOTIDE SEQUENCE [LARGE SCALE GENOMIC DNA]</scope>
    <source>
        <strain evidence="5 6">DSM 43067</strain>
    </source>
</reference>
<dbReference type="Pfam" id="PF01965">
    <property type="entry name" value="DJ-1_PfpI"/>
    <property type="match status" value="1"/>
</dbReference>
<evidence type="ECO:0000256" key="3">
    <source>
        <dbReference type="ARBA" id="ARBA00023163"/>
    </source>
</evidence>
<accession>A0A1I5Y2H5</accession>
<dbReference type="STRING" id="1993.SAMN04489713_12948"/>
<dbReference type="InterPro" id="IPR052158">
    <property type="entry name" value="INH-QAR"/>
</dbReference>
<dbReference type="SUPFAM" id="SSF52317">
    <property type="entry name" value="Class I glutamine amidotransferase-like"/>
    <property type="match status" value="1"/>
</dbReference>
<organism evidence="5 6">
    <name type="scientific">Actinomadura madurae</name>
    <dbReference type="NCBI Taxonomy" id="1993"/>
    <lineage>
        <taxon>Bacteria</taxon>
        <taxon>Bacillati</taxon>
        <taxon>Actinomycetota</taxon>
        <taxon>Actinomycetes</taxon>
        <taxon>Streptosporangiales</taxon>
        <taxon>Thermomonosporaceae</taxon>
        <taxon>Actinomadura</taxon>
    </lineage>
</organism>
<feature type="domain" description="HTH araC/xylS-type" evidence="4">
    <location>
        <begin position="235"/>
        <end position="333"/>
    </location>
</feature>
<keyword evidence="3" id="KW-0804">Transcription</keyword>
<dbReference type="InterPro" id="IPR018060">
    <property type="entry name" value="HTH_AraC"/>
</dbReference>
<dbReference type="InterPro" id="IPR009057">
    <property type="entry name" value="Homeodomain-like_sf"/>
</dbReference>
<dbReference type="PROSITE" id="PS01124">
    <property type="entry name" value="HTH_ARAC_FAMILY_2"/>
    <property type="match status" value="1"/>
</dbReference>
<dbReference type="InterPro" id="IPR018062">
    <property type="entry name" value="HTH_AraC-typ_CS"/>
</dbReference>
<dbReference type="GO" id="GO:0003700">
    <property type="term" value="F:DNA-binding transcription factor activity"/>
    <property type="evidence" value="ECO:0007669"/>
    <property type="project" value="InterPro"/>
</dbReference>
<dbReference type="Proteomes" id="UP000183413">
    <property type="component" value="Unassembled WGS sequence"/>
</dbReference>
<name>A0A1I5Y2H5_9ACTN</name>
<evidence type="ECO:0000259" key="4">
    <source>
        <dbReference type="PROSITE" id="PS01124"/>
    </source>
</evidence>
<dbReference type="Gene3D" id="3.40.50.880">
    <property type="match status" value="1"/>
</dbReference>
<evidence type="ECO:0000256" key="2">
    <source>
        <dbReference type="ARBA" id="ARBA00023125"/>
    </source>
</evidence>